<dbReference type="Proteomes" id="UP001412067">
    <property type="component" value="Unassembled WGS sequence"/>
</dbReference>
<comment type="similarity">
    <text evidence="1">Belongs to the BetVI family.</text>
</comment>
<name>A0ABR2M739_9ASPA</name>
<evidence type="ECO:0000259" key="2">
    <source>
        <dbReference type="Pfam" id="PF00407"/>
    </source>
</evidence>
<protein>
    <submittedName>
        <fullName evidence="3">Major allergen Pru av 1</fullName>
    </submittedName>
</protein>
<comment type="caution">
    <text evidence="3">The sequence shown here is derived from an EMBL/GenBank/DDBJ whole genome shotgun (WGS) entry which is preliminary data.</text>
</comment>
<accession>A0ABR2M739</accession>
<dbReference type="Pfam" id="PF00407">
    <property type="entry name" value="Bet_v_1"/>
    <property type="match status" value="1"/>
</dbReference>
<dbReference type="PANTHER" id="PTHR31213:SF201">
    <property type="entry name" value="OS03G0300400 PROTEIN"/>
    <property type="match status" value="1"/>
</dbReference>
<feature type="domain" description="Bet v I/Major latex protein" evidence="2">
    <location>
        <begin position="1"/>
        <end position="159"/>
    </location>
</feature>
<dbReference type="CDD" id="cd07816">
    <property type="entry name" value="Bet_v1-like"/>
    <property type="match status" value="1"/>
</dbReference>
<dbReference type="InterPro" id="IPR050279">
    <property type="entry name" value="Plant_def-hormone_signal"/>
</dbReference>
<keyword evidence="4" id="KW-1185">Reference proteome</keyword>
<reference evidence="3 4" key="1">
    <citation type="journal article" date="2022" name="Nat. Plants">
        <title>Genomes of leafy and leafless Platanthera orchids illuminate the evolution of mycoheterotrophy.</title>
        <authorList>
            <person name="Li M.H."/>
            <person name="Liu K.W."/>
            <person name="Li Z."/>
            <person name="Lu H.C."/>
            <person name="Ye Q.L."/>
            <person name="Zhang D."/>
            <person name="Wang J.Y."/>
            <person name="Li Y.F."/>
            <person name="Zhong Z.M."/>
            <person name="Liu X."/>
            <person name="Yu X."/>
            <person name="Liu D.K."/>
            <person name="Tu X.D."/>
            <person name="Liu B."/>
            <person name="Hao Y."/>
            <person name="Liao X.Y."/>
            <person name="Jiang Y.T."/>
            <person name="Sun W.H."/>
            <person name="Chen J."/>
            <person name="Chen Y.Q."/>
            <person name="Ai Y."/>
            <person name="Zhai J.W."/>
            <person name="Wu S.S."/>
            <person name="Zhou Z."/>
            <person name="Hsiao Y.Y."/>
            <person name="Wu W.L."/>
            <person name="Chen Y.Y."/>
            <person name="Lin Y.F."/>
            <person name="Hsu J.L."/>
            <person name="Li C.Y."/>
            <person name="Wang Z.W."/>
            <person name="Zhao X."/>
            <person name="Zhong W.Y."/>
            <person name="Ma X.K."/>
            <person name="Ma L."/>
            <person name="Huang J."/>
            <person name="Chen G.Z."/>
            <person name="Huang M.Z."/>
            <person name="Huang L."/>
            <person name="Peng D.H."/>
            <person name="Luo Y.B."/>
            <person name="Zou S.Q."/>
            <person name="Chen S.P."/>
            <person name="Lan S."/>
            <person name="Tsai W.C."/>
            <person name="Van de Peer Y."/>
            <person name="Liu Z.J."/>
        </authorList>
    </citation>
    <scope>NUCLEOTIDE SEQUENCE [LARGE SCALE GENOMIC DNA]</scope>
    <source>
        <strain evidence="3">Lor288</strain>
    </source>
</reference>
<gene>
    <name evidence="3" type="primary">PRUA1</name>
    <name evidence="3" type="ORF">KSP40_PGU020072</name>
</gene>
<dbReference type="Gene3D" id="3.30.530.20">
    <property type="match status" value="1"/>
</dbReference>
<dbReference type="PANTHER" id="PTHR31213">
    <property type="entry name" value="OS08G0374000 PROTEIN-RELATED"/>
    <property type="match status" value="1"/>
</dbReference>
<dbReference type="EMBL" id="JBBWWR010000011">
    <property type="protein sequence ID" value="KAK8959853.1"/>
    <property type="molecule type" value="Genomic_DNA"/>
</dbReference>
<proteinExistence type="inferred from homology"/>
<sequence length="165" mass="18530">MVKGSFSDETLYAVNIDRAWKAFVIDAHNLLPKILPEIISQAVVVEGDGGIGTVYNIDFTQAVSEFRFVKHRVVGLDSDCYKIEDAVVDGGYIGSRLKSYIFVQKFEGKFEEEGEGSTVVKLTVEYETLDEKPLSVEEQKGLIEQIKVFRKAVEEYLQAHPTAYV</sequence>
<evidence type="ECO:0000313" key="4">
    <source>
        <dbReference type="Proteomes" id="UP001412067"/>
    </source>
</evidence>
<dbReference type="SUPFAM" id="SSF55961">
    <property type="entry name" value="Bet v1-like"/>
    <property type="match status" value="1"/>
</dbReference>
<dbReference type="InterPro" id="IPR024949">
    <property type="entry name" value="Bet_v_I_allergen"/>
</dbReference>
<dbReference type="InterPro" id="IPR000916">
    <property type="entry name" value="Bet_v_I/MLP"/>
</dbReference>
<dbReference type="PRINTS" id="PR00634">
    <property type="entry name" value="BETALLERGEN"/>
</dbReference>
<evidence type="ECO:0000313" key="3">
    <source>
        <dbReference type="EMBL" id="KAK8959853.1"/>
    </source>
</evidence>
<dbReference type="InterPro" id="IPR023393">
    <property type="entry name" value="START-like_dom_sf"/>
</dbReference>
<evidence type="ECO:0000256" key="1">
    <source>
        <dbReference type="ARBA" id="ARBA00009744"/>
    </source>
</evidence>
<organism evidence="3 4">
    <name type="scientific">Platanthera guangdongensis</name>
    <dbReference type="NCBI Taxonomy" id="2320717"/>
    <lineage>
        <taxon>Eukaryota</taxon>
        <taxon>Viridiplantae</taxon>
        <taxon>Streptophyta</taxon>
        <taxon>Embryophyta</taxon>
        <taxon>Tracheophyta</taxon>
        <taxon>Spermatophyta</taxon>
        <taxon>Magnoliopsida</taxon>
        <taxon>Liliopsida</taxon>
        <taxon>Asparagales</taxon>
        <taxon>Orchidaceae</taxon>
        <taxon>Orchidoideae</taxon>
        <taxon>Orchideae</taxon>
        <taxon>Orchidinae</taxon>
        <taxon>Platanthera</taxon>
    </lineage>
</organism>